<comment type="caution">
    <text evidence="3">The sequence shown here is derived from an EMBL/GenBank/DDBJ whole genome shotgun (WGS) entry which is preliminary data.</text>
</comment>
<feature type="coiled-coil region" evidence="1">
    <location>
        <begin position="60"/>
        <end position="126"/>
    </location>
</feature>
<evidence type="ECO:0000256" key="1">
    <source>
        <dbReference type="SAM" id="Coils"/>
    </source>
</evidence>
<dbReference type="EMBL" id="JACJLT010000037">
    <property type="protein sequence ID" value="MBM6875130.1"/>
    <property type="molecule type" value="Genomic_DNA"/>
</dbReference>
<evidence type="ECO:0000313" key="4">
    <source>
        <dbReference type="Proteomes" id="UP000728968"/>
    </source>
</evidence>
<keyword evidence="2" id="KW-0812">Transmembrane</keyword>
<dbReference type="Proteomes" id="UP000728968">
    <property type="component" value="Unassembled WGS sequence"/>
</dbReference>
<proteinExistence type="predicted"/>
<keyword evidence="4" id="KW-1185">Reference proteome</keyword>
<organism evidence="3 4">
    <name type="scientific">Fusobacterium mortiferum</name>
    <dbReference type="NCBI Taxonomy" id="850"/>
    <lineage>
        <taxon>Bacteria</taxon>
        <taxon>Fusobacteriati</taxon>
        <taxon>Fusobacteriota</taxon>
        <taxon>Fusobacteriia</taxon>
        <taxon>Fusobacteriales</taxon>
        <taxon>Fusobacteriaceae</taxon>
        <taxon>Fusobacterium</taxon>
    </lineage>
</organism>
<reference evidence="3 4" key="1">
    <citation type="journal article" date="2021" name="Sci. Rep.">
        <title>The distribution of antibiotic resistance genes in chicken gut microbiota commensals.</title>
        <authorList>
            <person name="Juricova H."/>
            <person name="Matiasovicova J."/>
            <person name="Kubasova T."/>
            <person name="Cejkova D."/>
            <person name="Rychlik I."/>
        </authorList>
    </citation>
    <scope>NUCLEOTIDE SEQUENCE [LARGE SCALE GENOMIC DNA]</scope>
    <source>
        <strain evidence="3 4">An425</strain>
    </source>
</reference>
<keyword evidence="1" id="KW-0175">Coiled coil</keyword>
<evidence type="ECO:0000256" key="2">
    <source>
        <dbReference type="SAM" id="Phobius"/>
    </source>
</evidence>
<sequence length="153" mass="18182">MGQSIKRDSYRKIITELQSELGIKLVNVGKLTNKKACIEAICNIVKLSLQNQERKEIDKYIETNRALNDINCELKRENQELKDKILELEFKINQKNEEYIFMKQQLKEYQESLEIRQNNFDNLLSDFNNVKKQKTKILIISILIIIGVMLWKY</sequence>
<evidence type="ECO:0000313" key="3">
    <source>
        <dbReference type="EMBL" id="MBM6875130.1"/>
    </source>
</evidence>
<accession>A0ABS2G2A3</accession>
<protein>
    <submittedName>
        <fullName evidence="3">Uncharacterized protein</fullName>
    </submittedName>
</protein>
<dbReference type="RefSeq" id="WP_204716080.1">
    <property type="nucleotide sequence ID" value="NZ_JACJLT010000037.1"/>
</dbReference>
<feature type="transmembrane region" description="Helical" evidence="2">
    <location>
        <begin position="135"/>
        <end position="151"/>
    </location>
</feature>
<keyword evidence="2" id="KW-0472">Membrane</keyword>
<name>A0ABS2G2A3_FUSMR</name>
<gene>
    <name evidence="3" type="ORF">H6A04_05610</name>
</gene>
<keyword evidence="2" id="KW-1133">Transmembrane helix</keyword>